<dbReference type="EMBL" id="AAIPXE010000046">
    <property type="protein sequence ID" value="ECG9117535.1"/>
    <property type="molecule type" value="Genomic_DNA"/>
</dbReference>
<name>A0A5Y3BJ26_SALER</name>
<comment type="caution">
    <text evidence="1">The sequence shown here is derived from an EMBL/GenBank/DDBJ whole genome shotgun (WGS) entry which is preliminary data.</text>
</comment>
<organism evidence="1">
    <name type="scientific">Salmonella enterica</name>
    <name type="common">Salmonella choleraesuis</name>
    <dbReference type="NCBI Taxonomy" id="28901"/>
    <lineage>
        <taxon>Bacteria</taxon>
        <taxon>Pseudomonadati</taxon>
        <taxon>Pseudomonadota</taxon>
        <taxon>Gammaproteobacteria</taxon>
        <taxon>Enterobacterales</taxon>
        <taxon>Enterobacteriaceae</taxon>
        <taxon>Salmonella</taxon>
    </lineage>
</organism>
<dbReference type="AlphaFoldDB" id="A0A5Y3BJ26"/>
<reference evidence="1" key="1">
    <citation type="submission" date="2019-07" db="EMBL/GenBank/DDBJ databases">
        <authorList>
            <consortium name="GenomeTrakr network: Whole genome sequencing for foodborne pathogen traceback"/>
        </authorList>
    </citation>
    <scope>NUCLEOTIDE SEQUENCE</scope>
    <source>
        <strain evidence="1">CFSAN095109</strain>
    </source>
</reference>
<accession>A0A5Y3BJ26</accession>
<protein>
    <submittedName>
        <fullName evidence="1">Uncharacterized protein</fullName>
    </submittedName>
</protein>
<gene>
    <name evidence="1" type="ORF">FOW62_23040</name>
</gene>
<evidence type="ECO:0000313" key="1">
    <source>
        <dbReference type="EMBL" id="ECG9117535.1"/>
    </source>
</evidence>
<proteinExistence type="predicted"/>
<sequence length="302" mass="34933">MNIINYLDERWVVELCANIQDNSKELECFLELAEAVKKSCGRSSLSLTSNIWIIKCGHDDLCDILYGPLNQDPDLRDYLLRLARIIDEADSYEIDKPETHAYCSEAHAVLHHNKTGGLLYKENEELPWWDDSSMILIDCQDKILSLFRKLPIYHNMGLDEFDSYLEKCFPNIYFLDDARDFSKTDISEKNDTKLSVIIKHLSYLNDHAQYDYLIDPEQFEQKALSHGVELSRESSSTKRNQDAVKERTKKINEEALFFELHTKLSREKGRIHFHIGSSLSEKINKLSGGRLIVGIVCKHLST</sequence>